<gene>
    <name evidence="2" type="ORF">D5R81_05720</name>
</gene>
<dbReference type="EMBL" id="QYYH01000024">
    <property type="protein sequence ID" value="RJY18365.1"/>
    <property type="molecule type" value="Genomic_DNA"/>
</dbReference>
<reference evidence="2 3" key="1">
    <citation type="submission" date="2018-09" db="EMBL/GenBank/DDBJ databases">
        <title>Phylogeny of the Shewanellaceae, and recommendation for two new genera, Pseudoshewanella and Parashewanella.</title>
        <authorList>
            <person name="Wang G."/>
        </authorList>
    </citation>
    <scope>NUCLEOTIDE SEQUENCE [LARGE SCALE GENOMIC DNA]</scope>
    <source>
        <strain evidence="2 3">KCTC 22492</strain>
    </source>
</reference>
<evidence type="ECO:0000313" key="3">
    <source>
        <dbReference type="Proteomes" id="UP000273022"/>
    </source>
</evidence>
<name>A0A3A6UL57_9GAMM</name>
<evidence type="ECO:0000256" key="1">
    <source>
        <dbReference type="SAM" id="SignalP"/>
    </source>
</evidence>
<organism evidence="2 3">
    <name type="scientific">Parashewanella spongiae</name>
    <dbReference type="NCBI Taxonomy" id="342950"/>
    <lineage>
        <taxon>Bacteria</taxon>
        <taxon>Pseudomonadati</taxon>
        <taxon>Pseudomonadota</taxon>
        <taxon>Gammaproteobacteria</taxon>
        <taxon>Alteromonadales</taxon>
        <taxon>Shewanellaceae</taxon>
        <taxon>Parashewanella</taxon>
    </lineage>
</organism>
<sequence length="128" mass="14142">MLKSFTKLVSIAVLSISTLFAGFSTAATPQKNEDGVTVIHLDQHGGHFSAKDTLAGLKEGKYQFVITNKADKLVGFQLQNFTTHEQLDMFPLEVGQTKKTDVITVTKAGVRFRCPINPTPWYDLDVIN</sequence>
<keyword evidence="1" id="KW-0732">Signal</keyword>
<feature type="chain" id="PRO_5017336069" description="EfeO-type cupredoxin-like domain-containing protein" evidence="1">
    <location>
        <begin position="27"/>
        <end position="128"/>
    </location>
</feature>
<accession>A0A3A6UL57</accession>
<protein>
    <recommendedName>
        <fullName evidence="4">EfeO-type cupredoxin-like domain-containing protein</fullName>
    </recommendedName>
</protein>
<evidence type="ECO:0008006" key="4">
    <source>
        <dbReference type="Google" id="ProtNLM"/>
    </source>
</evidence>
<dbReference type="Proteomes" id="UP000273022">
    <property type="component" value="Unassembled WGS sequence"/>
</dbReference>
<proteinExistence type="predicted"/>
<keyword evidence="3" id="KW-1185">Reference proteome</keyword>
<feature type="signal peptide" evidence="1">
    <location>
        <begin position="1"/>
        <end position="26"/>
    </location>
</feature>
<dbReference type="AlphaFoldDB" id="A0A3A6UL57"/>
<dbReference type="RefSeq" id="WP_121852693.1">
    <property type="nucleotide sequence ID" value="NZ_CP037952.1"/>
</dbReference>
<dbReference type="OrthoDB" id="6264717at2"/>
<comment type="caution">
    <text evidence="2">The sequence shown here is derived from an EMBL/GenBank/DDBJ whole genome shotgun (WGS) entry which is preliminary data.</text>
</comment>
<evidence type="ECO:0000313" key="2">
    <source>
        <dbReference type="EMBL" id="RJY18365.1"/>
    </source>
</evidence>